<reference evidence="2" key="1">
    <citation type="submission" date="2021-01" db="EMBL/GenBank/DDBJ databases">
        <title>Genome seq and assembly of Tabrizicola sp. KVB23.</title>
        <authorList>
            <person name="Chhetri G."/>
        </authorList>
    </citation>
    <scope>NUCLEOTIDE SEQUENCE</scope>
    <source>
        <strain evidence="2">KVB23</strain>
    </source>
</reference>
<dbReference type="RefSeq" id="WP_202661814.1">
    <property type="nucleotide sequence ID" value="NZ_JAESVP010000007.1"/>
</dbReference>
<accession>A0A8J7SWT6</accession>
<comment type="similarity">
    <text evidence="1">Belongs to the HupG/HyaE family.</text>
</comment>
<dbReference type="CDD" id="cd02965">
    <property type="entry name" value="HyaE"/>
    <property type="match status" value="1"/>
</dbReference>
<dbReference type="InterPro" id="IPR010893">
    <property type="entry name" value="NiFe-hyd_mat_HyaE"/>
</dbReference>
<dbReference type="Proteomes" id="UP000619033">
    <property type="component" value="Unassembled WGS sequence"/>
</dbReference>
<dbReference type="InterPro" id="IPR036249">
    <property type="entry name" value="Thioredoxin-like_sf"/>
</dbReference>
<evidence type="ECO:0000313" key="2">
    <source>
        <dbReference type="EMBL" id="MBL4929274.1"/>
    </source>
</evidence>
<dbReference type="Gene3D" id="3.40.30.10">
    <property type="entry name" value="Glutaredoxin"/>
    <property type="match status" value="1"/>
</dbReference>
<dbReference type="Pfam" id="PF07449">
    <property type="entry name" value="HyaE"/>
    <property type="match status" value="1"/>
</dbReference>
<organism evidence="2 3">
    <name type="scientific">Fuscibacter oryzae</name>
    <dbReference type="NCBI Taxonomy" id="2803939"/>
    <lineage>
        <taxon>Bacteria</taxon>
        <taxon>Pseudomonadati</taxon>
        <taxon>Pseudomonadota</taxon>
        <taxon>Alphaproteobacteria</taxon>
        <taxon>Rhodobacterales</taxon>
        <taxon>Paracoccaceae</taxon>
        <taxon>Fuscibacter</taxon>
    </lineage>
</organism>
<evidence type="ECO:0000256" key="1">
    <source>
        <dbReference type="ARBA" id="ARBA00009004"/>
    </source>
</evidence>
<protein>
    <submittedName>
        <fullName evidence="2">Hydrogenase accessory protein</fullName>
    </submittedName>
</protein>
<comment type="caution">
    <text evidence="2">The sequence shown here is derived from an EMBL/GenBank/DDBJ whole genome shotgun (WGS) entry which is preliminary data.</text>
</comment>
<sequence length="144" mass="16279">MHDHAHDHHDLPPAAGIHPLIARLETEFGWPRLHSRHDVAEFTTRPGAHCLFIPGDARRNLETADAAVILPELRIAFQHAFDCAVVDDAIEAELREETRALKTPGFLFYRDGQFLGSIEKVRDWGDYLSRTTLILQRPLETPAA</sequence>
<dbReference type="AlphaFoldDB" id="A0A8J7SWT6"/>
<dbReference type="SUPFAM" id="SSF52833">
    <property type="entry name" value="Thioredoxin-like"/>
    <property type="match status" value="1"/>
</dbReference>
<evidence type="ECO:0000313" key="3">
    <source>
        <dbReference type="Proteomes" id="UP000619033"/>
    </source>
</evidence>
<gene>
    <name evidence="2" type="ORF">JI744_14285</name>
</gene>
<name>A0A8J7SWT6_9RHOB</name>
<dbReference type="EMBL" id="JAESVP010000007">
    <property type="protein sequence ID" value="MBL4929274.1"/>
    <property type="molecule type" value="Genomic_DNA"/>
</dbReference>
<proteinExistence type="inferred from homology"/>
<keyword evidence="3" id="KW-1185">Reference proteome</keyword>